<keyword evidence="4" id="KW-1185">Reference proteome</keyword>
<name>F4Q3Y4_CACFS</name>
<dbReference type="AlphaFoldDB" id="F4Q3Y4"/>
<dbReference type="Pfam" id="PF13472">
    <property type="entry name" value="Lipase_GDSL_2"/>
    <property type="match status" value="1"/>
</dbReference>
<dbReference type="GeneID" id="14869864"/>
<dbReference type="Pfam" id="PF17996">
    <property type="entry name" value="CE2_N"/>
    <property type="match status" value="1"/>
</dbReference>
<dbReference type="Proteomes" id="UP000007797">
    <property type="component" value="Unassembled WGS sequence"/>
</dbReference>
<dbReference type="PANTHER" id="PTHR37834">
    <property type="entry name" value="GDSL-LIKE LIPASE/ACYLHYDROLASE DOMAIN PROTEIN (AFU_ORTHOLOGUE AFUA_2G00620)"/>
    <property type="match status" value="1"/>
</dbReference>
<dbReference type="InterPro" id="IPR013830">
    <property type="entry name" value="SGNH_hydro"/>
</dbReference>
<gene>
    <name evidence="3" type="ORF">DFA_08739</name>
</gene>
<dbReference type="Gene3D" id="3.40.50.1110">
    <property type="entry name" value="SGNH hydrolase"/>
    <property type="match status" value="1"/>
</dbReference>
<dbReference type="Gene3D" id="2.60.120.260">
    <property type="entry name" value="Galactose-binding domain-like"/>
    <property type="match status" value="1"/>
</dbReference>
<dbReference type="InterPro" id="IPR052762">
    <property type="entry name" value="PCW_deacetylase/CE"/>
</dbReference>
<dbReference type="OrthoDB" id="30833at2759"/>
<dbReference type="OMA" id="WDMSSWI"/>
<organism evidence="3 4">
    <name type="scientific">Cavenderia fasciculata</name>
    <name type="common">Slime mold</name>
    <name type="synonym">Dictyostelium fasciculatum</name>
    <dbReference type="NCBI Taxonomy" id="261658"/>
    <lineage>
        <taxon>Eukaryota</taxon>
        <taxon>Amoebozoa</taxon>
        <taxon>Evosea</taxon>
        <taxon>Eumycetozoa</taxon>
        <taxon>Dictyostelia</taxon>
        <taxon>Acytosteliales</taxon>
        <taxon>Cavenderiaceae</taxon>
        <taxon>Cavenderia</taxon>
    </lineage>
</organism>
<dbReference type="KEGG" id="dfa:DFA_08739"/>
<dbReference type="InterPro" id="IPR037461">
    <property type="entry name" value="CtCE2-like_dom"/>
</dbReference>
<evidence type="ECO:0000313" key="3">
    <source>
        <dbReference type="EMBL" id="EGG17740.1"/>
    </source>
</evidence>
<dbReference type="EMBL" id="GL883021">
    <property type="protein sequence ID" value="EGG17740.1"/>
    <property type="molecule type" value="Genomic_DNA"/>
</dbReference>
<dbReference type="InterPro" id="IPR036514">
    <property type="entry name" value="SGNH_hydro_sf"/>
</dbReference>
<evidence type="ECO:0000259" key="1">
    <source>
        <dbReference type="Pfam" id="PF13472"/>
    </source>
</evidence>
<dbReference type="RefSeq" id="XP_004356224.1">
    <property type="nucleotide sequence ID" value="XM_004356171.1"/>
</dbReference>
<feature type="domain" description="SGNH hydrolase-type esterase" evidence="1">
    <location>
        <begin position="146"/>
        <end position="330"/>
    </location>
</feature>
<protein>
    <submittedName>
        <fullName evidence="3">Esterase</fullName>
    </submittedName>
</protein>
<dbReference type="SUPFAM" id="SSF52266">
    <property type="entry name" value="SGNH hydrolase"/>
    <property type="match status" value="1"/>
</dbReference>
<accession>F4Q3Y4</accession>
<evidence type="ECO:0000259" key="2">
    <source>
        <dbReference type="Pfam" id="PF17996"/>
    </source>
</evidence>
<sequence length="347" mass="38250">MVVHCQSISTSSTTIVYPDDQNLYYTGRVDKQDSNVYVFDWSFVTINFIVTGTLSIKASFSTSNTVNPNLFNVVVNDQLLDIPITINSTNIQVITLLDDLDPQSSYNVSISKRTEAAMGIVSFYGLEVDSTAQFTPLQPSSRKIEFIGDSITCGYGILGLGPCSFTPETEDSYVTYEGLISRALGAELYVESWSGKGMVRNVGDKNTTSQYPFPYYYNFTVANNASTIWTYEGFQPDAVVINLGTNDYSTQPAPPQSIFTQGYLAFIQLLKSKYTNNPTFFLACGPMISNPCCQYVKDIATQTGSTFINLQGLLTPESTGCAGHPNQLGHTYMAKVAFPIIQQTMDW</sequence>
<dbReference type="CDD" id="cd01831">
    <property type="entry name" value="Endoglucanase_E_like"/>
    <property type="match status" value="1"/>
</dbReference>
<dbReference type="PANTHER" id="PTHR37834:SF2">
    <property type="entry name" value="ESTERASE, SGNH HYDROLASE-TYPE"/>
    <property type="match status" value="1"/>
</dbReference>
<proteinExistence type="predicted"/>
<dbReference type="STRING" id="1054147.F4Q3Y4"/>
<dbReference type="InterPro" id="IPR040794">
    <property type="entry name" value="CE2_N"/>
</dbReference>
<reference evidence="4" key="1">
    <citation type="journal article" date="2011" name="Genome Res.">
        <title>Phylogeny-wide analysis of social amoeba genomes highlights ancient origins for complex intercellular communication.</title>
        <authorList>
            <person name="Heidel A.J."/>
            <person name="Lawal H.M."/>
            <person name="Felder M."/>
            <person name="Schilde C."/>
            <person name="Helps N.R."/>
            <person name="Tunggal B."/>
            <person name="Rivero F."/>
            <person name="John U."/>
            <person name="Schleicher M."/>
            <person name="Eichinger L."/>
            <person name="Platzer M."/>
            <person name="Noegel A.A."/>
            <person name="Schaap P."/>
            <person name="Gloeckner G."/>
        </authorList>
    </citation>
    <scope>NUCLEOTIDE SEQUENCE [LARGE SCALE GENOMIC DNA]</scope>
    <source>
        <strain evidence="4">SH3</strain>
    </source>
</reference>
<evidence type="ECO:0000313" key="4">
    <source>
        <dbReference type="Proteomes" id="UP000007797"/>
    </source>
</evidence>
<dbReference type="GO" id="GO:0052689">
    <property type="term" value="F:carboxylic ester hydrolase activity"/>
    <property type="evidence" value="ECO:0007669"/>
    <property type="project" value="InterPro"/>
</dbReference>
<feature type="domain" description="Carbohydrate esterase 2 N-terminal" evidence="2">
    <location>
        <begin position="25"/>
        <end position="136"/>
    </location>
</feature>